<reference evidence="2" key="1">
    <citation type="journal article" date="2019" name="bioRxiv">
        <title>The Genome of the Zebra Mussel, Dreissena polymorpha: A Resource for Invasive Species Research.</title>
        <authorList>
            <person name="McCartney M.A."/>
            <person name="Auch B."/>
            <person name="Kono T."/>
            <person name="Mallez S."/>
            <person name="Zhang Y."/>
            <person name="Obille A."/>
            <person name="Becker A."/>
            <person name="Abrahante J.E."/>
            <person name="Garbe J."/>
            <person name="Badalamenti J.P."/>
            <person name="Herman A."/>
            <person name="Mangelson H."/>
            <person name="Liachko I."/>
            <person name="Sullivan S."/>
            <person name="Sone E.D."/>
            <person name="Koren S."/>
            <person name="Silverstein K.A.T."/>
            <person name="Beckman K.B."/>
            <person name="Gohl D.M."/>
        </authorList>
    </citation>
    <scope>NUCLEOTIDE SEQUENCE</scope>
    <source>
        <strain evidence="2">Duluth1</strain>
        <tissue evidence="2">Whole animal</tissue>
    </source>
</reference>
<evidence type="ECO:0000313" key="2">
    <source>
        <dbReference type="EMBL" id="KAH3888508.1"/>
    </source>
</evidence>
<reference evidence="2" key="2">
    <citation type="submission" date="2020-11" db="EMBL/GenBank/DDBJ databases">
        <authorList>
            <person name="McCartney M.A."/>
            <person name="Auch B."/>
            <person name="Kono T."/>
            <person name="Mallez S."/>
            <person name="Becker A."/>
            <person name="Gohl D.M."/>
            <person name="Silverstein K.A.T."/>
            <person name="Koren S."/>
            <person name="Bechman K.B."/>
            <person name="Herman A."/>
            <person name="Abrahante J.E."/>
            <person name="Garbe J."/>
        </authorList>
    </citation>
    <scope>NUCLEOTIDE SEQUENCE</scope>
    <source>
        <strain evidence="2">Duluth1</strain>
        <tissue evidence="2">Whole animal</tissue>
    </source>
</reference>
<organism evidence="2 3">
    <name type="scientific">Dreissena polymorpha</name>
    <name type="common">Zebra mussel</name>
    <name type="synonym">Mytilus polymorpha</name>
    <dbReference type="NCBI Taxonomy" id="45954"/>
    <lineage>
        <taxon>Eukaryota</taxon>
        <taxon>Metazoa</taxon>
        <taxon>Spiralia</taxon>
        <taxon>Lophotrochozoa</taxon>
        <taxon>Mollusca</taxon>
        <taxon>Bivalvia</taxon>
        <taxon>Autobranchia</taxon>
        <taxon>Heteroconchia</taxon>
        <taxon>Euheterodonta</taxon>
        <taxon>Imparidentia</taxon>
        <taxon>Neoheterodontei</taxon>
        <taxon>Myida</taxon>
        <taxon>Dreissenoidea</taxon>
        <taxon>Dreissenidae</taxon>
        <taxon>Dreissena</taxon>
    </lineage>
</organism>
<sequence length="50" mass="5322">MKGLFVLVRRGSPSVPRNKTGAGGGIGKEVSNMQGDKRAAQQVPSEKIQR</sequence>
<protein>
    <submittedName>
        <fullName evidence="2">Uncharacterized protein</fullName>
    </submittedName>
</protein>
<dbReference type="Proteomes" id="UP000828390">
    <property type="component" value="Unassembled WGS sequence"/>
</dbReference>
<name>A0A9D4S2X3_DREPO</name>
<accession>A0A9D4S2X3</accession>
<evidence type="ECO:0000256" key="1">
    <source>
        <dbReference type="SAM" id="MobiDB-lite"/>
    </source>
</evidence>
<gene>
    <name evidence="2" type="ORF">DPMN_012544</name>
</gene>
<comment type="caution">
    <text evidence="2">The sequence shown here is derived from an EMBL/GenBank/DDBJ whole genome shotgun (WGS) entry which is preliminary data.</text>
</comment>
<dbReference type="AlphaFoldDB" id="A0A9D4S2X3"/>
<keyword evidence="3" id="KW-1185">Reference proteome</keyword>
<dbReference type="EMBL" id="JAIWYP010000001">
    <property type="protein sequence ID" value="KAH3888508.1"/>
    <property type="molecule type" value="Genomic_DNA"/>
</dbReference>
<evidence type="ECO:0000313" key="3">
    <source>
        <dbReference type="Proteomes" id="UP000828390"/>
    </source>
</evidence>
<proteinExistence type="predicted"/>
<feature type="region of interest" description="Disordered" evidence="1">
    <location>
        <begin position="12"/>
        <end position="50"/>
    </location>
</feature>